<protein>
    <submittedName>
        <fullName evidence="10">Molybdopterin oxidoreductase Fe4S4 region</fullName>
    </submittedName>
</protein>
<dbReference type="InParanoid" id="B2A1U9"/>
<keyword evidence="4" id="KW-0004">4Fe-4S</keyword>
<dbReference type="GO" id="GO:0030313">
    <property type="term" value="C:cell envelope"/>
    <property type="evidence" value="ECO:0007669"/>
    <property type="project" value="UniProtKB-SubCell"/>
</dbReference>
<evidence type="ECO:0000256" key="4">
    <source>
        <dbReference type="ARBA" id="ARBA00022485"/>
    </source>
</evidence>
<evidence type="ECO:0000256" key="8">
    <source>
        <dbReference type="ARBA" id="ARBA00023014"/>
    </source>
</evidence>
<evidence type="ECO:0000256" key="7">
    <source>
        <dbReference type="ARBA" id="ARBA00023004"/>
    </source>
</evidence>
<dbReference type="GO" id="GO:0009061">
    <property type="term" value="P:anaerobic respiration"/>
    <property type="evidence" value="ECO:0007669"/>
    <property type="project" value="TreeGrafter"/>
</dbReference>
<keyword evidence="5" id="KW-0479">Metal-binding</keyword>
<dbReference type="AlphaFoldDB" id="B2A1U9"/>
<dbReference type="Proteomes" id="UP000001683">
    <property type="component" value="Chromosome"/>
</dbReference>
<reference evidence="10 11" key="1">
    <citation type="submission" date="2008-04" db="EMBL/GenBank/DDBJ databases">
        <title>Complete sequence of chromosome of Natranaerobius thermophilus JW/NM-WN-LF.</title>
        <authorList>
            <consortium name="US DOE Joint Genome Institute"/>
            <person name="Copeland A."/>
            <person name="Lucas S."/>
            <person name="Lapidus A."/>
            <person name="Glavina del Rio T."/>
            <person name="Dalin E."/>
            <person name="Tice H."/>
            <person name="Bruce D."/>
            <person name="Goodwin L."/>
            <person name="Pitluck S."/>
            <person name="Chertkov O."/>
            <person name="Brettin T."/>
            <person name="Detter J.C."/>
            <person name="Han C."/>
            <person name="Kuske C.R."/>
            <person name="Schmutz J."/>
            <person name="Larimer F."/>
            <person name="Land M."/>
            <person name="Hauser L."/>
            <person name="Kyrpides N."/>
            <person name="Lykidis A."/>
            <person name="Mesbah N.M."/>
            <person name="Wiegel J."/>
        </authorList>
    </citation>
    <scope>NUCLEOTIDE SEQUENCE [LARGE SCALE GENOMIC DNA]</scope>
    <source>
        <strain evidence="11">ATCC BAA-1301 / DSM 18059 / JW/NM-WN-LF</strain>
    </source>
</reference>
<dbReference type="Pfam" id="PF00384">
    <property type="entry name" value="Molybdopterin"/>
    <property type="match status" value="1"/>
</dbReference>
<dbReference type="Pfam" id="PF04879">
    <property type="entry name" value="Molybdop_Fe4S4"/>
    <property type="match status" value="1"/>
</dbReference>
<evidence type="ECO:0000259" key="9">
    <source>
        <dbReference type="PROSITE" id="PS51669"/>
    </source>
</evidence>
<organism evidence="10 11">
    <name type="scientific">Natranaerobius thermophilus (strain ATCC BAA-1301 / DSM 18059 / JW/NM-WN-LF)</name>
    <dbReference type="NCBI Taxonomy" id="457570"/>
    <lineage>
        <taxon>Bacteria</taxon>
        <taxon>Bacillati</taxon>
        <taxon>Bacillota</taxon>
        <taxon>Clostridia</taxon>
        <taxon>Natranaerobiales</taxon>
        <taxon>Natranaerobiaceae</taxon>
        <taxon>Natranaerobius</taxon>
    </lineage>
</organism>
<dbReference type="Gene3D" id="3.40.50.740">
    <property type="match status" value="1"/>
</dbReference>
<evidence type="ECO:0000256" key="6">
    <source>
        <dbReference type="ARBA" id="ARBA00023002"/>
    </source>
</evidence>
<dbReference type="eggNOG" id="COG0243">
    <property type="taxonomic scope" value="Bacteria"/>
</dbReference>
<dbReference type="GO" id="GO:0009055">
    <property type="term" value="F:electron transfer activity"/>
    <property type="evidence" value="ECO:0007669"/>
    <property type="project" value="TreeGrafter"/>
</dbReference>
<sequence>MGLTRRDFFKVTGVSVTAASLTSMGVKKVHGSYQPVRINYAKEITTICPFCSVGCGIICHVQDGKLLNTEGDPDHPINEGTLCSKGAALFNMVNTYDEKGSIVPNPERLTKVKYRPPNSGEWKELSWEEALDKIADRIKQTRDNTFEQQDENGVTVNRTKAIAHLGSAMCNNEENYLYHKLIRALGVINIDHCARL</sequence>
<dbReference type="InterPro" id="IPR006656">
    <property type="entry name" value="Mopterin_OxRdtase"/>
</dbReference>
<evidence type="ECO:0000313" key="11">
    <source>
        <dbReference type="Proteomes" id="UP000001683"/>
    </source>
</evidence>
<keyword evidence="8" id="KW-0411">Iron-sulfur</keyword>
<gene>
    <name evidence="10" type="ordered locus">Nther_2590</name>
</gene>
<comment type="subcellular location">
    <subcellularLocation>
        <location evidence="2">Cell envelope</location>
    </subcellularLocation>
</comment>
<evidence type="ECO:0000256" key="2">
    <source>
        <dbReference type="ARBA" id="ARBA00004196"/>
    </source>
</evidence>
<comment type="cofactor">
    <cofactor evidence="1">
        <name>[4Fe-4S] cluster</name>
        <dbReference type="ChEBI" id="CHEBI:49883"/>
    </cofactor>
</comment>
<accession>B2A1U9</accession>
<name>B2A1U9_NATTJ</name>
<dbReference type="InterPro" id="IPR006963">
    <property type="entry name" value="Mopterin_OxRdtase_4Fe-4S_dom"/>
</dbReference>
<proteinExistence type="inferred from homology"/>
<dbReference type="SMART" id="SM00926">
    <property type="entry name" value="Molybdop_Fe4S4"/>
    <property type="match status" value="1"/>
</dbReference>
<feature type="domain" description="4Fe-4S Mo/W bis-MGD-type" evidence="9">
    <location>
        <begin position="41"/>
        <end position="97"/>
    </location>
</feature>
<evidence type="ECO:0000313" key="10">
    <source>
        <dbReference type="EMBL" id="ACB86146.1"/>
    </source>
</evidence>
<keyword evidence="6" id="KW-0560">Oxidoreductase</keyword>
<reference evidence="10 11" key="2">
    <citation type="journal article" date="2011" name="J. Bacteriol.">
        <title>Complete genome sequence of the anaerobic, halophilic alkalithermophile Natranaerobius thermophilus JW/NM-WN-LF.</title>
        <authorList>
            <person name="Zhao B."/>
            <person name="Mesbah N.M."/>
            <person name="Dalin E."/>
            <person name="Goodwin L."/>
            <person name="Nolan M."/>
            <person name="Pitluck S."/>
            <person name="Chertkov O."/>
            <person name="Brettin T.S."/>
            <person name="Han J."/>
            <person name="Larimer F.W."/>
            <person name="Land M.L."/>
            <person name="Hauser L."/>
            <person name="Kyrpides N."/>
            <person name="Wiegel J."/>
        </authorList>
    </citation>
    <scope>NUCLEOTIDE SEQUENCE [LARGE SCALE GENOMIC DNA]</scope>
    <source>
        <strain evidence="11">ATCC BAA-1301 / DSM 18059 / JW/NM-WN-LF</strain>
    </source>
</reference>
<dbReference type="GO" id="GO:0030151">
    <property type="term" value="F:molybdenum ion binding"/>
    <property type="evidence" value="ECO:0007669"/>
    <property type="project" value="TreeGrafter"/>
</dbReference>
<evidence type="ECO:0000256" key="5">
    <source>
        <dbReference type="ARBA" id="ARBA00022723"/>
    </source>
</evidence>
<evidence type="ECO:0000256" key="3">
    <source>
        <dbReference type="ARBA" id="ARBA00010312"/>
    </source>
</evidence>
<dbReference type="PANTHER" id="PTHR43598:SF1">
    <property type="entry name" value="FORMATE DEHYDROGENASE-O MAJOR SUBUNIT"/>
    <property type="match status" value="1"/>
</dbReference>
<dbReference type="PANTHER" id="PTHR43598">
    <property type="entry name" value="TUNGSTEN-CONTAINING FORMYLMETHANOFURAN DEHYDROGENASE 2 SUBUNIT B"/>
    <property type="match status" value="1"/>
</dbReference>
<dbReference type="HOGENOM" id="CLU_061371_1_0_9"/>
<evidence type="ECO:0000256" key="1">
    <source>
        <dbReference type="ARBA" id="ARBA00001966"/>
    </source>
</evidence>
<keyword evidence="11" id="KW-1185">Reference proteome</keyword>
<dbReference type="EMBL" id="CP001034">
    <property type="protein sequence ID" value="ACB86146.1"/>
    <property type="molecule type" value="Genomic_DNA"/>
</dbReference>
<comment type="similarity">
    <text evidence="3">Belongs to the prokaryotic molybdopterin-containing oxidoreductase family.</text>
</comment>
<dbReference type="GO" id="GO:0016491">
    <property type="term" value="F:oxidoreductase activity"/>
    <property type="evidence" value="ECO:0007669"/>
    <property type="project" value="UniProtKB-KW"/>
</dbReference>
<dbReference type="PROSITE" id="PS51669">
    <property type="entry name" value="4FE4S_MOW_BIS_MGD"/>
    <property type="match status" value="1"/>
</dbReference>
<dbReference type="STRING" id="457570.Nther_2590"/>
<dbReference type="Gene3D" id="2.20.25.90">
    <property type="entry name" value="ADC-like domains"/>
    <property type="match status" value="1"/>
</dbReference>
<keyword evidence="7" id="KW-0408">Iron</keyword>
<dbReference type="KEGG" id="nth:Nther_2590"/>
<dbReference type="GO" id="GO:0051539">
    <property type="term" value="F:4 iron, 4 sulfur cluster binding"/>
    <property type="evidence" value="ECO:0007669"/>
    <property type="project" value="UniProtKB-KW"/>
</dbReference>
<dbReference type="SUPFAM" id="SSF53706">
    <property type="entry name" value="Formate dehydrogenase/DMSO reductase, domains 1-3"/>
    <property type="match status" value="1"/>
</dbReference>